<keyword evidence="6" id="KW-0276">Fatty acid metabolism</keyword>
<feature type="domain" description="Acyl-CoA oxidase C-terminal" evidence="13">
    <location>
        <begin position="520"/>
        <end position="670"/>
    </location>
</feature>
<keyword evidence="8" id="KW-0443">Lipid metabolism</keyword>
<evidence type="ECO:0000256" key="2">
    <source>
        <dbReference type="ARBA" id="ARBA00004275"/>
    </source>
</evidence>
<evidence type="ECO:0000256" key="12">
    <source>
        <dbReference type="PIRSR" id="PIRSR000168-2"/>
    </source>
</evidence>
<sequence length="713" mass="79476">MAAQDTTDFIPDLPLGPLDDYRKQASFDWKKLKLLLEGSDNLKLKYKVWKTLEADELFHTPQLTPVSDEQKRRAALQLIRYHQYKFYTEGTANNNYKRKTRTILTLNEAIAGVNMNLSVKFALGVSLFSNTILSLGTERHHHFSRAAWNGEVNCEMLFLFQLLSAIALTEVGHGSNTKQLRTTATYDPSSQQFVINTPDFQAAKCWIGNLGKTCTYALVFAQLITVDGSHGLHAFVVPIRDPTTFLPYPGLILGDIGDKAGLNGIDNGFIMFQNYRIPRENLLNRTSDVTAEGDYETSFSNPEQQLGAALENLSAGRVGIMQESVATLASAITIAIRYSAVRRQFGPDPDGEELPIIEYEMQQWRLFPYVAAACALRIFIESFIDQYLECVEMSHSGAKLAHLSQLASEIHAIVSSSKPLLTWTCSRAIQECREACGGHGYLKAANLGELRDCHDAKVTYEGDNNVLGQQASNWLLRQWGKSVAGEEVCSPLGTASFLVNAPKVLTTRFTGTTVGEVTNHEFILSTYHWLLCWLLRETDRKLKQAEQEGKNRFTARNHAQVFRARTLSIAYAESNTLRYFWSRCQCPRLEASLRHVLLNWYLLYGLWCIDKHLVTLYQGEYASGPQLAALVGEGILHLCSRLKIEAVATVDALSPPDFALNSVLGHADGRDKSHSIQIKDGVFAPPPLPESSCKITSREGNAAMPSLVPVLKM</sequence>
<name>A0A7R9HNC7_9NEOP</name>
<dbReference type="GO" id="GO:0033540">
    <property type="term" value="P:fatty acid beta-oxidation using acyl-CoA oxidase"/>
    <property type="evidence" value="ECO:0007669"/>
    <property type="project" value="TreeGrafter"/>
</dbReference>
<dbReference type="Pfam" id="PF02770">
    <property type="entry name" value="Acyl-CoA_dh_M"/>
    <property type="match status" value="1"/>
</dbReference>
<dbReference type="FunFam" id="2.40.110.10:FF:000005">
    <property type="entry name" value="Acyl-coenzyme A oxidase"/>
    <property type="match status" value="1"/>
</dbReference>
<dbReference type="Gene3D" id="1.20.140.10">
    <property type="entry name" value="Butyryl-CoA Dehydrogenase, subunit A, domain 3"/>
    <property type="match status" value="2"/>
</dbReference>
<evidence type="ECO:0000259" key="15">
    <source>
        <dbReference type="Pfam" id="PF22924"/>
    </source>
</evidence>
<keyword evidence="9" id="KW-0576">Peroxisome</keyword>
<organism evidence="16">
    <name type="scientific">Timema monikensis</name>
    <dbReference type="NCBI Taxonomy" id="170555"/>
    <lineage>
        <taxon>Eukaryota</taxon>
        <taxon>Metazoa</taxon>
        <taxon>Ecdysozoa</taxon>
        <taxon>Arthropoda</taxon>
        <taxon>Hexapoda</taxon>
        <taxon>Insecta</taxon>
        <taxon>Pterygota</taxon>
        <taxon>Neoptera</taxon>
        <taxon>Polyneoptera</taxon>
        <taxon>Phasmatodea</taxon>
        <taxon>Timematodea</taxon>
        <taxon>Timematoidea</taxon>
        <taxon>Timematidae</taxon>
        <taxon>Timema</taxon>
    </lineage>
</organism>
<evidence type="ECO:0000256" key="3">
    <source>
        <dbReference type="ARBA" id="ARBA00006288"/>
    </source>
</evidence>
<gene>
    <name evidence="16" type="ORF">TMSB3V08_LOCUS3347</name>
</gene>
<feature type="active site" description="Proton acceptor" evidence="11">
    <location>
        <position position="461"/>
    </location>
</feature>
<dbReference type="InterPro" id="IPR036250">
    <property type="entry name" value="AcylCo_DH-like_C"/>
</dbReference>
<evidence type="ECO:0000259" key="14">
    <source>
        <dbReference type="Pfam" id="PF02770"/>
    </source>
</evidence>
<dbReference type="Pfam" id="PF01756">
    <property type="entry name" value="ACOX"/>
    <property type="match status" value="1"/>
</dbReference>
<dbReference type="FunFam" id="1.20.140.10:FF:000007">
    <property type="entry name" value="Acyl-coenzyme A oxidase"/>
    <property type="match status" value="1"/>
</dbReference>
<evidence type="ECO:0000256" key="6">
    <source>
        <dbReference type="ARBA" id="ARBA00022832"/>
    </source>
</evidence>
<protein>
    <recommendedName>
        <fullName evidence="10">Acyl-coenzyme A oxidase</fullName>
    </recommendedName>
</protein>
<dbReference type="GO" id="GO:0005777">
    <property type="term" value="C:peroxisome"/>
    <property type="evidence" value="ECO:0007669"/>
    <property type="project" value="UniProtKB-SubCell"/>
</dbReference>
<dbReference type="PANTHER" id="PTHR10909:SF223">
    <property type="entry name" value="ACYL-COENZYME A OXIDASE"/>
    <property type="match status" value="1"/>
</dbReference>
<evidence type="ECO:0000256" key="7">
    <source>
        <dbReference type="ARBA" id="ARBA00023002"/>
    </source>
</evidence>
<keyword evidence="7" id="KW-0560">Oxidoreductase</keyword>
<dbReference type="InterPro" id="IPR006091">
    <property type="entry name" value="Acyl-CoA_Oxase/DH_mid-dom"/>
</dbReference>
<dbReference type="EMBL" id="OB793201">
    <property type="protein sequence ID" value="CAD7426462.1"/>
    <property type="molecule type" value="Genomic_DNA"/>
</dbReference>
<dbReference type="GO" id="GO:0055088">
    <property type="term" value="P:lipid homeostasis"/>
    <property type="evidence" value="ECO:0007669"/>
    <property type="project" value="TreeGrafter"/>
</dbReference>
<dbReference type="InterPro" id="IPR055060">
    <property type="entry name" value="ACOX_C_alpha1"/>
</dbReference>
<evidence type="ECO:0000256" key="8">
    <source>
        <dbReference type="ARBA" id="ARBA00023098"/>
    </source>
</evidence>
<evidence type="ECO:0000256" key="10">
    <source>
        <dbReference type="PIRNR" id="PIRNR000168"/>
    </source>
</evidence>
<proteinExistence type="inferred from homology"/>
<evidence type="ECO:0000256" key="11">
    <source>
        <dbReference type="PIRSR" id="PIRSR000168-1"/>
    </source>
</evidence>
<comment type="similarity">
    <text evidence="3 10">Belongs to the acyl-CoA oxidase family.</text>
</comment>
<evidence type="ECO:0000259" key="13">
    <source>
        <dbReference type="Pfam" id="PF01756"/>
    </source>
</evidence>
<dbReference type="Gene3D" id="2.40.110.10">
    <property type="entry name" value="Butyryl-CoA Dehydrogenase, subunit A, domain 2"/>
    <property type="match status" value="1"/>
</dbReference>
<dbReference type="InterPro" id="IPR046373">
    <property type="entry name" value="Acyl-CoA_Oxase/DH_mid-dom_sf"/>
</dbReference>
<feature type="binding site" evidence="12">
    <location>
        <position position="169"/>
    </location>
    <ligand>
        <name>FAD</name>
        <dbReference type="ChEBI" id="CHEBI:57692"/>
    </ligand>
</feature>
<dbReference type="InterPro" id="IPR009100">
    <property type="entry name" value="AcylCoA_DH/oxidase_NM_dom_sf"/>
</dbReference>
<dbReference type="SUPFAM" id="SSF47203">
    <property type="entry name" value="Acyl-CoA dehydrogenase C-terminal domain-like"/>
    <property type="match status" value="2"/>
</dbReference>
<dbReference type="PANTHER" id="PTHR10909">
    <property type="entry name" value="ELECTRON TRANSPORT OXIDOREDUCTASE"/>
    <property type="match status" value="1"/>
</dbReference>
<dbReference type="GO" id="GO:0071949">
    <property type="term" value="F:FAD binding"/>
    <property type="evidence" value="ECO:0007669"/>
    <property type="project" value="InterPro"/>
</dbReference>
<dbReference type="Pfam" id="PF22924">
    <property type="entry name" value="ACOX_C_alpha1"/>
    <property type="match status" value="1"/>
</dbReference>
<keyword evidence="4 10" id="KW-0285">Flavoprotein</keyword>
<evidence type="ECO:0000256" key="1">
    <source>
        <dbReference type="ARBA" id="ARBA00001974"/>
    </source>
</evidence>
<dbReference type="FunFam" id="1.20.140.10:FF:000010">
    <property type="entry name" value="Acyl-coenzyme A oxidase"/>
    <property type="match status" value="1"/>
</dbReference>
<evidence type="ECO:0000256" key="9">
    <source>
        <dbReference type="ARBA" id="ARBA00023140"/>
    </source>
</evidence>
<dbReference type="InterPro" id="IPR012258">
    <property type="entry name" value="Acyl-CoA_oxidase"/>
</dbReference>
<feature type="domain" description="Acyl-CoA oxidase/dehydrogenase middle" evidence="14">
    <location>
        <begin position="165"/>
        <end position="274"/>
    </location>
</feature>
<accession>A0A7R9HNC7</accession>
<evidence type="ECO:0000256" key="5">
    <source>
        <dbReference type="ARBA" id="ARBA00022827"/>
    </source>
</evidence>
<dbReference type="InterPro" id="IPR002655">
    <property type="entry name" value="Acyl-CoA_oxidase_C"/>
</dbReference>
<dbReference type="PIRSF" id="PIRSF000168">
    <property type="entry name" value="Acyl-CoA_oxidase"/>
    <property type="match status" value="1"/>
</dbReference>
<dbReference type="SUPFAM" id="SSF56645">
    <property type="entry name" value="Acyl-CoA dehydrogenase NM domain-like"/>
    <property type="match status" value="1"/>
</dbReference>
<dbReference type="AlphaFoldDB" id="A0A7R9HNC7"/>
<reference evidence="16" key="1">
    <citation type="submission" date="2020-11" db="EMBL/GenBank/DDBJ databases">
        <authorList>
            <person name="Tran Van P."/>
        </authorList>
    </citation>
    <scope>NUCLEOTIDE SEQUENCE</scope>
</reference>
<dbReference type="GO" id="GO:0016402">
    <property type="term" value="F:pristanoyl-CoA oxidase activity"/>
    <property type="evidence" value="ECO:0007669"/>
    <property type="project" value="TreeGrafter"/>
</dbReference>
<evidence type="ECO:0000256" key="4">
    <source>
        <dbReference type="ARBA" id="ARBA00022630"/>
    </source>
</evidence>
<feature type="domain" description="Acyl-CoA oxidase C-alpha1" evidence="15">
    <location>
        <begin position="313"/>
        <end position="476"/>
    </location>
</feature>
<evidence type="ECO:0000313" key="16">
    <source>
        <dbReference type="EMBL" id="CAD7426462.1"/>
    </source>
</evidence>
<dbReference type="GO" id="GO:0005504">
    <property type="term" value="F:fatty acid binding"/>
    <property type="evidence" value="ECO:0007669"/>
    <property type="project" value="TreeGrafter"/>
</dbReference>
<comment type="subcellular location">
    <subcellularLocation>
        <location evidence="2">Peroxisome</location>
    </subcellularLocation>
</comment>
<comment type="cofactor">
    <cofactor evidence="1">
        <name>FAD</name>
        <dbReference type="ChEBI" id="CHEBI:57692"/>
    </cofactor>
</comment>
<feature type="binding site" evidence="12">
    <location>
        <position position="208"/>
    </location>
    <ligand>
        <name>FAD</name>
        <dbReference type="ChEBI" id="CHEBI:57692"/>
    </ligand>
</feature>
<keyword evidence="5 10" id="KW-0274">FAD</keyword>